<proteinExistence type="predicted"/>
<dbReference type="AlphaFoldDB" id="A0AAP0KUB2"/>
<accession>A0AAP0KUB2</accession>
<reference evidence="1 2" key="1">
    <citation type="submission" date="2024-01" db="EMBL/GenBank/DDBJ databases">
        <title>Genome assemblies of Stephania.</title>
        <authorList>
            <person name="Yang L."/>
        </authorList>
    </citation>
    <scope>NUCLEOTIDE SEQUENCE [LARGE SCALE GENOMIC DNA]</scope>
    <source>
        <strain evidence="1">JXDWG</strain>
        <tissue evidence="1">Leaf</tissue>
    </source>
</reference>
<sequence>MTGPGHSPERPRVLDSMGSTYLTLSNFYNWVMTGASDDKGNGKLSYSSLMHRFPPVFIVWRNFADVDAQGWGIGINIQPQVSVQSSQLGTPSDRPSGTLT</sequence>
<keyword evidence="2" id="KW-1185">Reference proteome</keyword>
<organism evidence="1 2">
    <name type="scientific">Stephania cephalantha</name>
    <dbReference type="NCBI Taxonomy" id="152367"/>
    <lineage>
        <taxon>Eukaryota</taxon>
        <taxon>Viridiplantae</taxon>
        <taxon>Streptophyta</taxon>
        <taxon>Embryophyta</taxon>
        <taxon>Tracheophyta</taxon>
        <taxon>Spermatophyta</taxon>
        <taxon>Magnoliopsida</taxon>
        <taxon>Ranunculales</taxon>
        <taxon>Menispermaceae</taxon>
        <taxon>Menispermoideae</taxon>
        <taxon>Cissampelideae</taxon>
        <taxon>Stephania</taxon>
    </lineage>
</organism>
<dbReference type="EMBL" id="JBBNAG010000002">
    <property type="protein sequence ID" value="KAK9157379.1"/>
    <property type="molecule type" value="Genomic_DNA"/>
</dbReference>
<evidence type="ECO:0000313" key="2">
    <source>
        <dbReference type="Proteomes" id="UP001419268"/>
    </source>
</evidence>
<dbReference type="Proteomes" id="UP001419268">
    <property type="component" value="Unassembled WGS sequence"/>
</dbReference>
<protein>
    <submittedName>
        <fullName evidence="1">Uncharacterized protein</fullName>
    </submittedName>
</protein>
<evidence type="ECO:0000313" key="1">
    <source>
        <dbReference type="EMBL" id="KAK9157379.1"/>
    </source>
</evidence>
<name>A0AAP0KUB2_9MAGN</name>
<gene>
    <name evidence="1" type="ORF">Scep_003953</name>
</gene>
<comment type="caution">
    <text evidence="1">The sequence shown here is derived from an EMBL/GenBank/DDBJ whole genome shotgun (WGS) entry which is preliminary data.</text>
</comment>